<dbReference type="InterPro" id="IPR011856">
    <property type="entry name" value="tRNA_endonuc-like_dom_sf"/>
</dbReference>
<keyword evidence="3" id="KW-0378">Hydrolase</keyword>
<evidence type="ECO:0000256" key="3">
    <source>
        <dbReference type="ARBA" id="ARBA00022801"/>
    </source>
</evidence>
<dbReference type="EMBL" id="NBAX01000001">
    <property type="protein sequence ID" value="PNP96447.1"/>
    <property type="molecule type" value="Genomic_DNA"/>
</dbReference>
<name>A0A2K0XPG9_9BACT</name>
<keyword evidence="2" id="KW-0540">Nuclease</keyword>
<evidence type="ECO:0000313" key="6">
    <source>
        <dbReference type="Proteomes" id="UP000236634"/>
    </source>
</evidence>
<protein>
    <recommendedName>
        <fullName evidence="4">VRR-NUC domain-containing protein</fullName>
    </recommendedName>
</protein>
<dbReference type="InterPro" id="IPR014883">
    <property type="entry name" value="VRR_NUC"/>
</dbReference>
<accession>A0A2K0XPG9</accession>
<dbReference type="GO" id="GO:0003676">
    <property type="term" value="F:nucleic acid binding"/>
    <property type="evidence" value="ECO:0007669"/>
    <property type="project" value="InterPro"/>
</dbReference>
<dbReference type="GO" id="GO:0016788">
    <property type="term" value="F:hydrolase activity, acting on ester bonds"/>
    <property type="evidence" value="ECO:0007669"/>
    <property type="project" value="InterPro"/>
</dbReference>
<reference evidence="5 6" key="1">
    <citation type="submission" date="2017-03" db="EMBL/GenBank/DDBJ databases">
        <authorList>
            <person name="Afonso C.L."/>
            <person name="Miller P.J."/>
            <person name="Scott M.A."/>
            <person name="Spackman E."/>
            <person name="Goraichik I."/>
            <person name="Dimitrov K.M."/>
            <person name="Suarez D.L."/>
            <person name="Swayne D.E."/>
        </authorList>
    </citation>
    <scope>NUCLEOTIDE SEQUENCE [LARGE SCALE GENOMIC DNA]</scope>
    <source>
        <strain evidence="5 6">DNF00076</strain>
    </source>
</reference>
<dbReference type="Proteomes" id="UP000236634">
    <property type="component" value="Unassembled WGS sequence"/>
</dbReference>
<dbReference type="RefSeq" id="WP_103002399.1">
    <property type="nucleotide sequence ID" value="NZ_NBAX01000001.1"/>
</dbReference>
<dbReference type="Pfam" id="PF08774">
    <property type="entry name" value="VRR_NUC"/>
    <property type="match status" value="1"/>
</dbReference>
<organism evidence="5 6">
    <name type="scientific">Hoylesella timonensis</name>
    <dbReference type="NCBI Taxonomy" id="386414"/>
    <lineage>
        <taxon>Bacteria</taxon>
        <taxon>Pseudomonadati</taxon>
        <taxon>Bacteroidota</taxon>
        <taxon>Bacteroidia</taxon>
        <taxon>Bacteroidales</taxon>
        <taxon>Prevotellaceae</taxon>
        <taxon>Hoylesella</taxon>
    </lineage>
</organism>
<evidence type="ECO:0000256" key="1">
    <source>
        <dbReference type="ARBA" id="ARBA00001946"/>
    </source>
</evidence>
<dbReference type="AlphaFoldDB" id="A0A2K0XPG9"/>
<comment type="caution">
    <text evidence="5">The sequence shown here is derived from an EMBL/GenBank/DDBJ whole genome shotgun (WGS) entry which is preliminary data.</text>
</comment>
<proteinExistence type="predicted"/>
<dbReference type="SMART" id="SM00990">
    <property type="entry name" value="VRR_NUC"/>
    <property type="match status" value="1"/>
</dbReference>
<sequence length="146" mass="16441">MEERDKSKVLHRLLTGRKKVIRKGDLKYLPVSEKRIQMECIAEFRKLYPSVASKGLLFHVPNESAGRRFGALTLEANGVCAGVSDLILLVPRKGYGALCIEMKTPTGTQSTAQKQWQKAVTEAGQKYVVCHTVEEFVKEVNRYMRG</sequence>
<dbReference type="Gene3D" id="3.40.1350.10">
    <property type="match status" value="1"/>
</dbReference>
<evidence type="ECO:0000313" key="5">
    <source>
        <dbReference type="EMBL" id="PNP96447.1"/>
    </source>
</evidence>
<evidence type="ECO:0000256" key="2">
    <source>
        <dbReference type="ARBA" id="ARBA00022722"/>
    </source>
</evidence>
<dbReference type="GO" id="GO:0004518">
    <property type="term" value="F:nuclease activity"/>
    <property type="evidence" value="ECO:0007669"/>
    <property type="project" value="UniProtKB-KW"/>
</dbReference>
<evidence type="ECO:0000259" key="4">
    <source>
        <dbReference type="SMART" id="SM00990"/>
    </source>
</evidence>
<gene>
    <name evidence="5" type="ORF">BFS16_00750</name>
</gene>
<feature type="domain" description="VRR-NUC" evidence="4">
    <location>
        <begin position="31"/>
        <end position="134"/>
    </location>
</feature>
<comment type="cofactor">
    <cofactor evidence="1">
        <name>Mg(2+)</name>
        <dbReference type="ChEBI" id="CHEBI:18420"/>
    </cofactor>
</comment>